<sequence length="330" mass="36943">MLVKWRDCFLDQLVPKTPGRKSPRRIRISWTVDERNILRGFLARHSHSPASLSPSDRFSCVGCTDENLRTVAASIDLDTTRITDAQWFGFRDRMLTHFAHQMSGWVNDGVVTQKFDADAGGFVFTWNEEIRIAWMNIAEKVPRLSVETSPGRTQSGEEVESKDRGALHSAPPTLTQARLHDEMQPNLVSESSSSPNSNDSSDSSGSSCSGSSACSDSSESANPTNHSVSDFAAVKSESLTQHIRATRRRMVDLAMQERGFRFPSLPRDTAPVTSQRDKDVEAILAGLVRDRVRLWAQLEEAVDKADVNAWRRSTRFLRHAFSRLLHEDGQ</sequence>
<organism evidence="1 2">
    <name type="scientific">Colletotrichum truncatum</name>
    <name type="common">Anthracnose fungus</name>
    <name type="synonym">Colletotrichum capsici</name>
    <dbReference type="NCBI Taxonomy" id="5467"/>
    <lineage>
        <taxon>Eukaryota</taxon>
        <taxon>Fungi</taxon>
        <taxon>Dikarya</taxon>
        <taxon>Ascomycota</taxon>
        <taxon>Pezizomycotina</taxon>
        <taxon>Sordariomycetes</taxon>
        <taxon>Hypocreomycetidae</taxon>
        <taxon>Glomerellales</taxon>
        <taxon>Glomerellaceae</taxon>
        <taxon>Colletotrichum</taxon>
        <taxon>Colletotrichum truncatum species complex</taxon>
    </lineage>
</organism>
<accession>A0ACC3YBW9</accession>
<keyword evidence="2" id="KW-1185">Reference proteome</keyword>
<proteinExistence type="predicted"/>
<name>A0ACC3YBW9_COLTU</name>
<reference evidence="1 2" key="1">
    <citation type="journal article" date="2020" name="Phytopathology">
        <title>Genome Sequence Resources of Colletotrichum truncatum, C. plurivorum, C. musicola, and C. sojae: Four Species Pathogenic to Soybean (Glycine max).</title>
        <authorList>
            <person name="Rogerio F."/>
            <person name="Boufleur T.R."/>
            <person name="Ciampi-Guillardi M."/>
            <person name="Sukno S.A."/>
            <person name="Thon M.R."/>
            <person name="Massola Junior N.S."/>
            <person name="Baroncelli R."/>
        </authorList>
    </citation>
    <scope>NUCLEOTIDE SEQUENCE [LARGE SCALE GENOMIC DNA]</scope>
    <source>
        <strain evidence="1 2">CMES1059</strain>
    </source>
</reference>
<dbReference type="EMBL" id="VUJX02000018">
    <property type="protein sequence ID" value="KAL0929348.1"/>
    <property type="molecule type" value="Genomic_DNA"/>
</dbReference>
<gene>
    <name evidence="1" type="ORF">CTRU02_215704</name>
</gene>
<evidence type="ECO:0000313" key="2">
    <source>
        <dbReference type="Proteomes" id="UP000805649"/>
    </source>
</evidence>
<protein>
    <submittedName>
        <fullName evidence="1">Uncharacterized protein</fullName>
    </submittedName>
</protein>
<comment type="caution">
    <text evidence="1">The sequence shown here is derived from an EMBL/GenBank/DDBJ whole genome shotgun (WGS) entry which is preliminary data.</text>
</comment>
<evidence type="ECO:0000313" key="1">
    <source>
        <dbReference type="EMBL" id="KAL0929348.1"/>
    </source>
</evidence>
<dbReference type="Proteomes" id="UP000805649">
    <property type="component" value="Unassembled WGS sequence"/>
</dbReference>